<dbReference type="SUPFAM" id="SSF54631">
    <property type="entry name" value="CBS-domain pair"/>
    <property type="match status" value="1"/>
</dbReference>
<evidence type="ECO:0000256" key="9">
    <source>
        <dbReference type="RuleBase" id="RU362011"/>
    </source>
</evidence>
<dbReference type="Gene3D" id="1.25.60.10">
    <property type="entry name" value="MgtE N-terminal domain-like"/>
    <property type="match status" value="1"/>
</dbReference>
<comment type="similarity">
    <text evidence="2 9">Belongs to the SLC41A transporter family.</text>
</comment>
<sequence>MILEPEVLLAYREQFVENMKQGNVDDAANIAPNISSGRIAGLLTGYSNDIVVPFLEKVEEKHAADILVKMPKKVAAELFYHLDPEVSARLIARAPVDDAADIVSLLDDSKGRELFDSIHPEVEKNIRNLMQYDEGTVGSVMNTHFIAVREKATVGDTLKALKDAPNRVQNRAYIYVVDDKGCPRGVVSLRDLLRADPVKTISGVASEDVVVVHVNDKAIDAAQLLRNRRYQMMPVVNDANVLTGVLLLDDAIDILSVNLADQFVKLGAASVDESFFTTPVNSVKKRLPWMAANVFLNLGAVAVIASYEATIEAVAALAIFLPMITDMGGNVGIQALSVSIRSLALGEVRMSQYLKAARKEIIVGLVNGLALGTLFTVIAVLLQGNPVLGMVAGFALGCNVLLAGLIGGTLPFFIKRLGGDPALMTGPVLTTITDITGVSIYLGLSTLFLASLITG</sequence>
<dbReference type="CDD" id="cd04606">
    <property type="entry name" value="CBS_pair_Mg_transporter"/>
    <property type="match status" value="1"/>
</dbReference>
<evidence type="ECO:0000256" key="5">
    <source>
        <dbReference type="ARBA" id="ARBA00022842"/>
    </source>
</evidence>
<keyword evidence="5 9" id="KW-0460">Magnesium</keyword>
<dbReference type="GO" id="GO:0005886">
    <property type="term" value="C:plasma membrane"/>
    <property type="evidence" value="ECO:0007669"/>
    <property type="project" value="UniProtKB-SubCell"/>
</dbReference>
<keyword evidence="7 9" id="KW-0472">Membrane</keyword>
<keyword evidence="9" id="KW-1003">Cell membrane</keyword>
<feature type="transmembrane region" description="Helical" evidence="9">
    <location>
        <begin position="361"/>
        <end position="382"/>
    </location>
</feature>
<dbReference type="SMART" id="SM00116">
    <property type="entry name" value="CBS"/>
    <property type="match status" value="2"/>
</dbReference>
<dbReference type="Proteomes" id="UP000673975">
    <property type="component" value="Unassembled WGS sequence"/>
</dbReference>
<comment type="subcellular location">
    <subcellularLocation>
        <location evidence="9">Cell membrane</location>
        <topology evidence="9">Multi-pass membrane protein</topology>
    </subcellularLocation>
    <subcellularLocation>
        <location evidence="1">Membrane</location>
        <topology evidence="1">Multi-pass membrane protein</topology>
    </subcellularLocation>
</comment>
<protein>
    <recommendedName>
        <fullName evidence="9">Magnesium transporter MgtE</fullName>
    </recommendedName>
</protein>
<dbReference type="Pfam" id="PF03448">
    <property type="entry name" value="MgtE_N"/>
    <property type="match status" value="1"/>
</dbReference>
<dbReference type="SUPFAM" id="SSF158791">
    <property type="entry name" value="MgtE N-terminal domain-like"/>
    <property type="match status" value="1"/>
</dbReference>
<keyword evidence="4 9" id="KW-0812">Transmembrane</keyword>
<evidence type="ECO:0000313" key="11">
    <source>
        <dbReference type="EMBL" id="MBP3192043.1"/>
    </source>
</evidence>
<dbReference type="Gene3D" id="1.10.357.20">
    <property type="entry name" value="SLC41 divalent cation transporters, integral membrane domain"/>
    <property type="match status" value="1"/>
</dbReference>
<dbReference type="Pfam" id="PF01769">
    <property type="entry name" value="MgtE"/>
    <property type="match status" value="1"/>
</dbReference>
<keyword evidence="6 9" id="KW-1133">Transmembrane helix</keyword>
<keyword evidence="3 9" id="KW-0813">Transport</keyword>
<dbReference type="Gene3D" id="3.10.580.10">
    <property type="entry name" value="CBS-domain"/>
    <property type="match status" value="1"/>
</dbReference>
<dbReference type="SUPFAM" id="SSF161093">
    <property type="entry name" value="MgtE membrane domain-like"/>
    <property type="match status" value="1"/>
</dbReference>
<evidence type="ECO:0000313" key="12">
    <source>
        <dbReference type="Proteomes" id="UP000673975"/>
    </source>
</evidence>
<dbReference type="NCBIfam" id="TIGR00400">
    <property type="entry name" value="mgtE"/>
    <property type="match status" value="1"/>
</dbReference>
<evidence type="ECO:0000256" key="6">
    <source>
        <dbReference type="ARBA" id="ARBA00022989"/>
    </source>
</evidence>
<accession>A0A8J7S4X1</accession>
<dbReference type="InterPro" id="IPR046342">
    <property type="entry name" value="CBS_dom_sf"/>
</dbReference>
<proteinExistence type="inferred from homology"/>
<dbReference type="InterPro" id="IPR006669">
    <property type="entry name" value="MgtE_transporter"/>
</dbReference>
<feature type="transmembrane region" description="Helical" evidence="9">
    <location>
        <begin position="435"/>
        <end position="453"/>
    </location>
</feature>
<dbReference type="RefSeq" id="WP_210510940.1">
    <property type="nucleotide sequence ID" value="NZ_JAFIDN010000003.1"/>
</dbReference>
<comment type="caution">
    <text evidence="11">The sequence shown here is derived from an EMBL/GenBank/DDBJ whole genome shotgun (WGS) entry which is preliminary data.</text>
</comment>
<comment type="subunit">
    <text evidence="9">Homodimer.</text>
</comment>
<evidence type="ECO:0000256" key="4">
    <source>
        <dbReference type="ARBA" id="ARBA00022692"/>
    </source>
</evidence>
<gene>
    <name evidence="11" type="primary">mgtE</name>
    <name evidence="11" type="ORF">NATSA_05150</name>
</gene>
<comment type="caution">
    <text evidence="9">Lacks conserved residue(s) required for the propagation of feature annotation.</text>
</comment>
<dbReference type="InterPro" id="IPR036739">
    <property type="entry name" value="SLC41_membr_dom_sf"/>
</dbReference>
<evidence type="ECO:0000259" key="10">
    <source>
        <dbReference type="PROSITE" id="PS51371"/>
    </source>
</evidence>
<evidence type="ECO:0000256" key="1">
    <source>
        <dbReference type="ARBA" id="ARBA00004141"/>
    </source>
</evidence>
<evidence type="ECO:0000256" key="7">
    <source>
        <dbReference type="ARBA" id="ARBA00023136"/>
    </source>
</evidence>
<feature type="domain" description="CBS" evidence="10">
    <location>
        <begin position="141"/>
        <end position="206"/>
    </location>
</feature>
<dbReference type="GO" id="GO:0015095">
    <property type="term" value="F:magnesium ion transmembrane transporter activity"/>
    <property type="evidence" value="ECO:0007669"/>
    <property type="project" value="UniProtKB-UniRule"/>
</dbReference>
<keyword evidence="8" id="KW-0129">CBS domain</keyword>
<dbReference type="InterPro" id="IPR038076">
    <property type="entry name" value="MgtE_N_sf"/>
</dbReference>
<dbReference type="PANTHER" id="PTHR43773:SF1">
    <property type="entry name" value="MAGNESIUM TRANSPORTER MGTE"/>
    <property type="match status" value="1"/>
</dbReference>
<evidence type="ECO:0000256" key="3">
    <source>
        <dbReference type="ARBA" id="ARBA00022448"/>
    </source>
</evidence>
<keyword evidence="12" id="KW-1185">Reference proteome</keyword>
<dbReference type="SMART" id="SM00924">
    <property type="entry name" value="MgtE_N"/>
    <property type="match status" value="1"/>
</dbReference>
<comment type="function">
    <text evidence="9">Acts as a magnesium transporter.</text>
</comment>
<evidence type="ECO:0000256" key="8">
    <source>
        <dbReference type="PROSITE-ProRule" id="PRU00703"/>
    </source>
</evidence>
<organism evidence="11 12">
    <name type="scientific">Natronogracilivirga saccharolytica</name>
    <dbReference type="NCBI Taxonomy" id="2812953"/>
    <lineage>
        <taxon>Bacteria</taxon>
        <taxon>Pseudomonadati</taxon>
        <taxon>Balneolota</taxon>
        <taxon>Balneolia</taxon>
        <taxon>Balneolales</taxon>
        <taxon>Cyclonatronaceae</taxon>
        <taxon>Natronogracilivirga</taxon>
    </lineage>
</organism>
<dbReference type="Pfam" id="PF00571">
    <property type="entry name" value="CBS"/>
    <property type="match status" value="2"/>
</dbReference>
<reference evidence="11" key="1">
    <citation type="submission" date="2021-02" db="EMBL/GenBank/DDBJ databases">
        <title>Natronogracilivirga saccharolytica gen. nov. sp. nov. a new anaerobic, haloalkiliphilic carbohydrate-fermenting bacterium from soda lake and proposing of Cyclonatronumiaceae fam. nov. in the phylum Balneolaeota.</title>
        <authorList>
            <person name="Zhilina T.N."/>
            <person name="Sorokin D.Y."/>
            <person name="Zavarzina D.G."/>
            <person name="Toshchakov S.V."/>
            <person name="Kublanov I.V."/>
        </authorList>
    </citation>
    <scope>NUCLEOTIDE SEQUENCE</scope>
    <source>
        <strain evidence="11">Z-1702</strain>
    </source>
</reference>
<evidence type="ECO:0000256" key="2">
    <source>
        <dbReference type="ARBA" id="ARBA00009749"/>
    </source>
</evidence>
<dbReference type="PANTHER" id="PTHR43773">
    <property type="entry name" value="MAGNESIUM TRANSPORTER MGTE"/>
    <property type="match status" value="1"/>
</dbReference>
<dbReference type="PROSITE" id="PS51371">
    <property type="entry name" value="CBS"/>
    <property type="match status" value="1"/>
</dbReference>
<dbReference type="InterPro" id="IPR006667">
    <property type="entry name" value="SLC41_membr_dom"/>
</dbReference>
<feature type="transmembrane region" description="Helical" evidence="9">
    <location>
        <begin position="388"/>
        <end position="414"/>
    </location>
</feature>
<dbReference type="InterPro" id="IPR006668">
    <property type="entry name" value="Mg_transptr_MgtE_intracell_dom"/>
</dbReference>
<dbReference type="GO" id="GO:0046872">
    <property type="term" value="F:metal ion binding"/>
    <property type="evidence" value="ECO:0007669"/>
    <property type="project" value="UniProtKB-KW"/>
</dbReference>
<dbReference type="EMBL" id="JAFIDN010000003">
    <property type="protein sequence ID" value="MBP3192043.1"/>
    <property type="molecule type" value="Genomic_DNA"/>
</dbReference>
<name>A0A8J7S4X1_9BACT</name>
<keyword evidence="9" id="KW-0479">Metal-binding</keyword>
<dbReference type="InterPro" id="IPR000644">
    <property type="entry name" value="CBS_dom"/>
</dbReference>
<dbReference type="AlphaFoldDB" id="A0A8J7S4X1"/>